<dbReference type="Gene3D" id="3.40.50.720">
    <property type="entry name" value="NAD(P)-binding Rossmann-like Domain"/>
    <property type="match status" value="1"/>
</dbReference>
<feature type="domain" description="3-hydroxyisobutyrate dehydrogenase-like NAD-binding" evidence="1">
    <location>
        <begin position="30"/>
        <end position="149"/>
    </location>
</feature>
<dbReference type="AlphaFoldDB" id="A0A645HCH6"/>
<gene>
    <name evidence="2" type="primary">garR_16</name>
    <name evidence="2" type="ORF">SDC9_181286</name>
</gene>
<keyword evidence="2" id="KW-0560">Oxidoreductase</keyword>
<dbReference type="Pfam" id="PF14833">
    <property type="entry name" value="NAD_binding_11"/>
    <property type="match status" value="1"/>
</dbReference>
<reference evidence="2" key="1">
    <citation type="submission" date="2019-08" db="EMBL/GenBank/DDBJ databases">
        <authorList>
            <person name="Kucharzyk K."/>
            <person name="Murdoch R.W."/>
            <person name="Higgins S."/>
            <person name="Loffler F."/>
        </authorList>
    </citation>
    <scope>NUCLEOTIDE SEQUENCE</scope>
</reference>
<protein>
    <submittedName>
        <fullName evidence="2">2-hydroxy-3-oxopropionate reductase</fullName>
        <ecNumber evidence="2">1.1.1.60</ecNumber>
    </submittedName>
</protein>
<dbReference type="InterPro" id="IPR008927">
    <property type="entry name" value="6-PGluconate_DH-like_C_sf"/>
</dbReference>
<dbReference type="GO" id="GO:0008679">
    <property type="term" value="F:2-hydroxy-3-oxopropionate reductase activity"/>
    <property type="evidence" value="ECO:0007669"/>
    <property type="project" value="UniProtKB-EC"/>
</dbReference>
<dbReference type="SUPFAM" id="SSF48179">
    <property type="entry name" value="6-phosphogluconate dehydrogenase C-terminal domain-like"/>
    <property type="match status" value="1"/>
</dbReference>
<dbReference type="PANTHER" id="PTHR43060:SF15">
    <property type="entry name" value="3-HYDROXYISOBUTYRATE DEHYDROGENASE-LIKE 1, MITOCHONDRIAL-RELATED"/>
    <property type="match status" value="1"/>
</dbReference>
<dbReference type="EMBL" id="VSSQ01086471">
    <property type="protein sequence ID" value="MPN33794.1"/>
    <property type="molecule type" value="Genomic_DNA"/>
</dbReference>
<sequence>MVGGDKEIFDKVKPILDAAGRNVRFMGPSGCGDVAKLVNNMIVGINIAALGESMAFAAKAGIDTEEMYKVMIGGAATSYVLESKGPMLVANNYKATGRLATHIKDLGNAEEVAKDLGVDIPFSMMTYKIMKDLGEQGHADEDHCVVAKYFEEKMGTHIYK</sequence>
<name>A0A645HCH6_9ZZZZ</name>
<dbReference type="InterPro" id="IPR029154">
    <property type="entry name" value="HIBADH-like_NADP-bd"/>
</dbReference>
<dbReference type="Gene3D" id="1.10.1040.10">
    <property type="entry name" value="N-(1-d-carboxylethyl)-l-norvaline Dehydrogenase, domain 2"/>
    <property type="match status" value="1"/>
</dbReference>
<evidence type="ECO:0000259" key="1">
    <source>
        <dbReference type="Pfam" id="PF14833"/>
    </source>
</evidence>
<dbReference type="PANTHER" id="PTHR43060">
    <property type="entry name" value="3-HYDROXYISOBUTYRATE DEHYDROGENASE-LIKE 1, MITOCHONDRIAL-RELATED"/>
    <property type="match status" value="1"/>
</dbReference>
<dbReference type="GO" id="GO:0051287">
    <property type="term" value="F:NAD binding"/>
    <property type="evidence" value="ECO:0007669"/>
    <property type="project" value="InterPro"/>
</dbReference>
<organism evidence="2">
    <name type="scientific">bioreactor metagenome</name>
    <dbReference type="NCBI Taxonomy" id="1076179"/>
    <lineage>
        <taxon>unclassified sequences</taxon>
        <taxon>metagenomes</taxon>
        <taxon>ecological metagenomes</taxon>
    </lineage>
</organism>
<dbReference type="EC" id="1.1.1.60" evidence="2"/>
<proteinExistence type="predicted"/>
<evidence type="ECO:0000313" key="2">
    <source>
        <dbReference type="EMBL" id="MPN33794.1"/>
    </source>
</evidence>
<accession>A0A645HCH6</accession>
<comment type="caution">
    <text evidence="2">The sequence shown here is derived from an EMBL/GenBank/DDBJ whole genome shotgun (WGS) entry which is preliminary data.</text>
</comment>
<dbReference type="InterPro" id="IPR013328">
    <property type="entry name" value="6PGD_dom2"/>
</dbReference>